<accession>A0A8I0SFT0</accession>
<gene>
    <name evidence="2" type="ORF">ITJ42_16010</name>
</gene>
<organism evidence="2 3">
    <name type="scientific">Clavibacter phaseoli</name>
    <dbReference type="NCBI Taxonomy" id="1734031"/>
    <lineage>
        <taxon>Bacteria</taxon>
        <taxon>Bacillati</taxon>
        <taxon>Actinomycetota</taxon>
        <taxon>Actinomycetes</taxon>
        <taxon>Micrococcales</taxon>
        <taxon>Microbacteriaceae</taxon>
        <taxon>Clavibacter</taxon>
    </lineage>
</organism>
<dbReference type="EMBL" id="JADKRP010000007">
    <property type="protein sequence ID" value="MBF4632725.1"/>
    <property type="molecule type" value="Genomic_DNA"/>
</dbReference>
<dbReference type="Proteomes" id="UP000634579">
    <property type="component" value="Unassembled WGS sequence"/>
</dbReference>
<evidence type="ECO:0000313" key="3">
    <source>
        <dbReference type="Proteomes" id="UP000634579"/>
    </source>
</evidence>
<feature type="compositionally biased region" description="Low complexity" evidence="1">
    <location>
        <begin position="55"/>
        <end position="67"/>
    </location>
</feature>
<protein>
    <submittedName>
        <fullName evidence="2">Uncharacterized protein</fullName>
    </submittedName>
</protein>
<reference evidence="2 3" key="1">
    <citation type="submission" date="2020-10" db="EMBL/GenBank/DDBJ databases">
        <title>Draft genome sequences of plant-associated actinobacteria.</title>
        <authorList>
            <person name="Tarlachkov S.V."/>
            <person name="Starodumova I.P."/>
            <person name="Dorofeeva L.V."/>
            <person name="Prisyazhnaya N.V."/>
            <person name="Roubtsova T.V."/>
            <person name="Chizhov V.N."/>
            <person name="Nadler S.A."/>
            <person name="Subbotin S.A."/>
            <person name="Evtushenko L.I."/>
        </authorList>
    </citation>
    <scope>NUCLEOTIDE SEQUENCE [LARGE SCALE GENOMIC DNA]</scope>
    <source>
        <strain evidence="2 3">VKM Ac-2886</strain>
    </source>
</reference>
<dbReference type="AlphaFoldDB" id="A0A8I0SFT0"/>
<feature type="region of interest" description="Disordered" evidence="1">
    <location>
        <begin position="43"/>
        <end position="67"/>
    </location>
</feature>
<comment type="caution">
    <text evidence="2">The sequence shown here is derived from an EMBL/GenBank/DDBJ whole genome shotgun (WGS) entry which is preliminary data.</text>
</comment>
<proteinExistence type="predicted"/>
<feature type="compositionally biased region" description="Basic and acidic residues" evidence="1">
    <location>
        <begin position="43"/>
        <end position="54"/>
    </location>
</feature>
<dbReference type="RefSeq" id="WP_194676291.1">
    <property type="nucleotide sequence ID" value="NZ_JADKRP010000007.1"/>
</dbReference>
<evidence type="ECO:0000256" key="1">
    <source>
        <dbReference type="SAM" id="MobiDB-lite"/>
    </source>
</evidence>
<name>A0A8I0SFT0_9MICO</name>
<keyword evidence="3" id="KW-1185">Reference proteome</keyword>
<evidence type="ECO:0000313" key="2">
    <source>
        <dbReference type="EMBL" id="MBF4632725.1"/>
    </source>
</evidence>
<sequence>MTEIDRIEAMARGAGYRDVSRSDIIRVALQSFVDGVRKQVPDVLDRPLEGERSAGARPPTERATPPA</sequence>